<dbReference type="SMART" id="SM00318">
    <property type="entry name" value="SNc"/>
    <property type="match status" value="4"/>
</dbReference>
<keyword evidence="2 4" id="KW-0963">Cytoplasm</keyword>
<dbReference type="GO" id="GO:0031047">
    <property type="term" value="P:regulatory ncRNA-mediated gene silencing"/>
    <property type="evidence" value="ECO:0007669"/>
    <property type="project" value="UniProtKB-UniRule"/>
</dbReference>
<dbReference type="Pfam" id="PF00567">
    <property type="entry name" value="TUDOR"/>
    <property type="match status" value="1"/>
</dbReference>
<evidence type="ECO:0000256" key="1">
    <source>
        <dbReference type="ARBA" id="ARBA00004496"/>
    </source>
</evidence>
<dbReference type="EMBL" id="JAIFTL010000064">
    <property type="protein sequence ID" value="KAG9324545.1"/>
    <property type="molecule type" value="Genomic_DNA"/>
</dbReference>
<dbReference type="InterPro" id="IPR002999">
    <property type="entry name" value="Tudor"/>
</dbReference>
<evidence type="ECO:0008006" key="9">
    <source>
        <dbReference type="Google" id="ProtNLM"/>
    </source>
</evidence>
<organism evidence="7 8">
    <name type="scientific">Mortierella alpina</name>
    <name type="common">Oleaginous fungus</name>
    <name type="synonym">Mortierella renispora</name>
    <dbReference type="NCBI Taxonomy" id="64518"/>
    <lineage>
        <taxon>Eukaryota</taxon>
        <taxon>Fungi</taxon>
        <taxon>Fungi incertae sedis</taxon>
        <taxon>Mucoromycota</taxon>
        <taxon>Mortierellomycotina</taxon>
        <taxon>Mortierellomycetes</taxon>
        <taxon>Mortierellales</taxon>
        <taxon>Mortierellaceae</taxon>
        <taxon>Mortierella</taxon>
    </lineage>
</organism>
<dbReference type="PROSITE" id="PS50830">
    <property type="entry name" value="TNASE_3"/>
    <property type="match status" value="4"/>
</dbReference>
<comment type="subcellular location">
    <subcellularLocation>
        <location evidence="1 4">Cytoplasm</location>
    </subcellularLocation>
</comment>
<dbReference type="InterPro" id="IPR035437">
    <property type="entry name" value="SNase_OB-fold_sf"/>
</dbReference>
<dbReference type="SUPFAM" id="SSF50199">
    <property type="entry name" value="Staphylococcal nuclease"/>
    <property type="match status" value="5"/>
</dbReference>
<evidence type="ECO:0000259" key="6">
    <source>
        <dbReference type="PROSITE" id="PS50830"/>
    </source>
</evidence>
<dbReference type="PANTHER" id="PTHR12302:SF2">
    <property type="entry name" value="STAPHYLOCOCCAL NUCLEASE DOMAIN-CONTAINING PROTEIN 1"/>
    <property type="match status" value="1"/>
</dbReference>
<evidence type="ECO:0000259" key="5">
    <source>
        <dbReference type="PROSITE" id="PS50304"/>
    </source>
</evidence>
<dbReference type="FunFam" id="2.40.50.90:FF:000002">
    <property type="entry name" value="Staphylococcal nuclease domain-containing protein"/>
    <property type="match status" value="1"/>
</dbReference>
<dbReference type="GO" id="GO:0031332">
    <property type="term" value="C:RNAi effector complex"/>
    <property type="evidence" value="ECO:0007669"/>
    <property type="project" value="InterPro"/>
</dbReference>
<evidence type="ECO:0000256" key="4">
    <source>
        <dbReference type="PIRNR" id="PIRNR017179"/>
    </source>
</evidence>
<proteinExistence type="predicted"/>
<dbReference type="FunFam" id="2.40.50.90:FF:000018">
    <property type="entry name" value="Ribonuclease"/>
    <property type="match status" value="1"/>
</dbReference>
<comment type="caution">
    <text evidence="7">The sequence shown here is derived from an EMBL/GenBank/DDBJ whole genome shotgun (WGS) entry which is preliminary data.</text>
</comment>
<dbReference type="GO" id="GO:0004518">
    <property type="term" value="F:nuclease activity"/>
    <property type="evidence" value="ECO:0007669"/>
    <property type="project" value="TreeGrafter"/>
</dbReference>
<dbReference type="PANTHER" id="PTHR12302">
    <property type="entry name" value="EBNA2 BINDING PROTEIN P100"/>
    <property type="match status" value="1"/>
</dbReference>
<evidence type="ECO:0000313" key="7">
    <source>
        <dbReference type="EMBL" id="KAG9324545.1"/>
    </source>
</evidence>
<reference evidence="7" key="1">
    <citation type="submission" date="2021-07" db="EMBL/GenBank/DDBJ databases">
        <title>Draft genome of Mortierella alpina, strain LL118, isolated from an aspen leaf litter sample.</title>
        <authorList>
            <person name="Yang S."/>
            <person name="Vinatzer B.A."/>
        </authorList>
    </citation>
    <scope>NUCLEOTIDE SEQUENCE</scope>
    <source>
        <strain evidence="7">LL118</strain>
    </source>
</reference>
<sequence length="878" mass="98142">MSGKATVKSVLSADMVVLSGRPRPGAPPATRTLGLNYIQAPKLGNKDRDDEPFAFAARNYLRKLLVGKEVMFRVDYTVPSTGREYGALFLNQENVAHTLVREGWADVREVRASDAENVDVEALYSYKAEAQAAKRGIWADNESGIRKAHYTLEGDAEVFLEKYKGQQLSAIIENIRDGSTVRACLTLPNGEYQYITLMISGIRAPMIRQGIANTEDVVEPFAEEAKYFVESRLLQREVRVILELVGQNGNNLFGSILHPAGNIAEALVSQGLAKVADWSITHVTGGPTVLREAERKAQASKLRLWQDHVDKSKKGADHEFDATVTRVMTGDTIIVRTSKGQERKLRLSNIKAPTRLAQQQKGFEIASFDYEAKEFLRRRLIGKNVHVTVDYVKPPSDQFPEPTHCATVKVGETNVGEQLVLKGLADVIKSREDRSQFYDQLLVAEAKAKEEGKGKHSAKEPPKYKWSDASENAAKAKQFLPHFQRGGRTTAIVEYVANGSRFKLIIPKESSKITFVLGGVRCPRAARTASEKSEPFGAEALEFISRRCQQREVEIEIESLDKTGGFIGTMWLNKTDNVAAQLLEEGLATIHSYSAEQSKYSNQLYAAERAAKEDRKNIWANVDPNALAQEEEEEVDTSKPIKKEYLDVVVSEIVSGGHFYVQIINQNIESLEKLMSELGIHHKQGSTGAPENWKPRVGEIISAKFTEDNQWYRAKVIRNVTESKSVEVLYVDYGNAETIPLSRALPLPSQFSKLPQQAQEAVLSYVKVPEIKDDFGLEAANRFRDMVSGRQLVGVVEQREHNVMHLTLYDPAISQDPDRSLNVELVRDGLATVFLKTRYARHPGNQSLVTKFQESTALAKRERLNLFEYGDNTADDEN</sequence>
<dbReference type="Gene3D" id="2.30.30.140">
    <property type="match status" value="1"/>
</dbReference>
<dbReference type="PROSITE" id="PS50304">
    <property type="entry name" value="TUDOR"/>
    <property type="match status" value="1"/>
</dbReference>
<dbReference type="GO" id="GO:0006402">
    <property type="term" value="P:mRNA catabolic process"/>
    <property type="evidence" value="ECO:0007669"/>
    <property type="project" value="UniProtKB-UniRule"/>
</dbReference>
<dbReference type="Gene3D" id="2.40.50.90">
    <property type="match status" value="5"/>
</dbReference>
<feature type="domain" description="Tudor" evidence="5">
    <location>
        <begin position="694"/>
        <end position="754"/>
    </location>
</feature>
<gene>
    <name evidence="7" type="ORF">KVV02_006039</name>
</gene>
<dbReference type="GO" id="GO:0005829">
    <property type="term" value="C:cytosol"/>
    <property type="evidence" value="ECO:0007669"/>
    <property type="project" value="UniProtKB-UniRule"/>
</dbReference>
<accession>A0A9P8A6L0</accession>
<dbReference type="Pfam" id="PF00565">
    <property type="entry name" value="SNase"/>
    <property type="match status" value="4"/>
</dbReference>
<evidence type="ECO:0000256" key="3">
    <source>
        <dbReference type="ARBA" id="ARBA00022737"/>
    </source>
</evidence>
<evidence type="ECO:0000313" key="8">
    <source>
        <dbReference type="Proteomes" id="UP000717515"/>
    </source>
</evidence>
<dbReference type="FunFam" id="2.30.30.140:FF:000018">
    <property type="entry name" value="Serine/threonine-protein kinase 31"/>
    <property type="match status" value="1"/>
</dbReference>
<dbReference type="AlphaFoldDB" id="A0A9P8A6L0"/>
<feature type="domain" description="TNase-like" evidence="6">
    <location>
        <begin position="487"/>
        <end position="621"/>
    </location>
</feature>
<dbReference type="Proteomes" id="UP000717515">
    <property type="component" value="Unassembled WGS sequence"/>
</dbReference>
<keyword evidence="3" id="KW-0677">Repeat</keyword>
<feature type="domain" description="TNase-like" evidence="6">
    <location>
        <begin position="166"/>
        <end position="307"/>
    </location>
</feature>
<feature type="domain" description="TNase-like" evidence="6">
    <location>
        <begin position="318"/>
        <end position="458"/>
    </location>
</feature>
<dbReference type="GO" id="GO:0005634">
    <property type="term" value="C:nucleus"/>
    <property type="evidence" value="ECO:0007669"/>
    <property type="project" value="TreeGrafter"/>
</dbReference>
<dbReference type="SMART" id="SM00333">
    <property type="entry name" value="TUDOR"/>
    <property type="match status" value="1"/>
</dbReference>
<dbReference type="InterPro" id="IPR016685">
    <property type="entry name" value="Silence_cplx_Nase-comp_TudorSN"/>
</dbReference>
<protein>
    <recommendedName>
        <fullName evidence="9">Staphylococcal nuclease domain-containing protein</fullName>
    </recommendedName>
</protein>
<evidence type="ECO:0000256" key="2">
    <source>
        <dbReference type="ARBA" id="ARBA00022490"/>
    </source>
</evidence>
<name>A0A9P8A6L0_MORAP</name>
<dbReference type="PIRSF" id="PIRSF017179">
    <property type="entry name" value="RISC-Tudor-SN"/>
    <property type="match status" value="1"/>
</dbReference>
<feature type="domain" description="TNase-like" evidence="6">
    <location>
        <begin position="1"/>
        <end position="140"/>
    </location>
</feature>
<dbReference type="SUPFAM" id="SSF63748">
    <property type="entry name" value="Tudor/PWWP/MBT"/>
    <property type="match status" value="1"/>
</dbReference>
<dbReference type="GO" id="GO:0003723">
    <property type="term" value="F:RNA binding"/>
    <property type="evidence" value="ECO:0007669"/>
    <property type="project" value="UniProtKB-UniRule"/>
</dbReference>
<dbReference type="InterPro" id="IPR016071">
    <property type="entry name" value="Staphylococal_nuclease_OB-fold"/>
</dbReference>
<dbReference type="CDD" id="cd00175">
    <property type="entry name" value="SNc"/>
    <property type="match status" value="1"/>
</dbReference>